<reference evidence="2 3" key="1">
    <citation type="submission" date="2019-02" db="EMBL/GenBank/DDBJ databases">
        <title>Deep-cultivation of Planctomycetes and their phenomic and genomic characterization uncovers novel biology.</title>
        <authorList>
            <person name="Wiegand S."/>
            <person name="Jogler M."/>
            <person name="Boedeker C."/>
            <person name="Pinto D."/>
            <person name="Vollmers J."/>
            <person name="Rivas-Marin E."/>
            <person name="Kohn T."/>
            <person name="Peeters S.H."/>
            <person name="Heuer A."/>
            <person name="Rast P."/>
            <person name="Oberbeckmann S."/>
            <person name="Bunk B."/>
            <person name="Jeske O."/>
            <person name="Meyerdierks A."/>
            <person name="Storesund J.E."/>
            <person name="Kallscheuer N."/>
            <person name="Luecker S."/>
            <person name="Lage O.M."/>
            <person name="Pohl T."/>
            <person name="Merkel B.J."/>
            <person name="Hornburger P."/>
            <person name="Mueller R.-W."/>
            <person name="Bruemmer F."/>
            <person name="Labrenz M."/>
            <person name="Spormann A.M."/>
            <person name="Op Den Camp H."/>
            <person name="Overmann J."/>
            <person name="Amann R."/>
            <person name="Jetten M.S.M."/>
            <person name="Mascher T."/>
            <person name="Medema M.H."/>
            <person name="Devos D.P."/>
            <person name="Kaster A.-K."/>
            <person name="Ovreas L."/>
            <person name="Rohde M."/>
            <person name="Galperin M.Y."/>
            <person name="Jogler C."/>
        </authorList>
    </citation>
    <scope>NUCLEOTIDE SEQUENCE [LARGE SCALE GENOMIC DNA]</scope>
    <source>
        <strain evidence="2 3">Pan54</strain>
    </source>
</reference>
<dbReference type="CDD" id="cd03811">
    <property type="entry name" value="GT4_GT28_WabH-like"/>
    <property type="match status" value="1"/>
</dbReference>
<dbReference type="PANTHER" id="PTHR12526:SF630">
    <property type="entry name" value="GLYCOSYLTRANSFERASE"/>
    <property type="match status" value="1"/>
</dbReference>
<dbReference type="Pfam" id="PF13439">
    <property type="entry name" value="Glyco_transf_4"/>
    <property type="match status" value="1"/>
</dbReference>
<dbReference type="InterPro" id="IPR028098">
    <property type="entry name" value="Glyco_trans_4-like_N"/>
</dbReference>
<evidence type="ECO:0000313" key="3">
    <source>
        <dbReference type="Proteomes" id="UP000316095"/>
    </source>
</evidence>
<keyword evidence="2" id="KW-0328">Glycosyltransferase</keyword>
<dbReference type="Proteomes" id="UP000316095">
    <property type="component" value="Unassembled WGS sequence"/>
</dbReference>
<gene>
    <name evidence="2" type="primary">pglJ</name>
    <name evidence="2" type="ORF">Pan54_18350</name>
</gene>
<protein>
    <submittedName>
        <fullName evidence="2">4-alpha-N-acetylgalactosaminyltransferase</fullName>
        <ecNumber evidence="2">2.4.1.291</ecNumber>
    </submittedName>
</protein>
<organism evidence="2 3">
    <name type="scientific">Rubinisphaera italica</name>
    <dbReference type="NCBI Taxonomy" id="2527969"/>
    <lineage>
        <taxon>Bacteria</taxon>
        <taxon>Pseudomonadati</taxon>
        <taxon>Planctomycetota</taxon>
        <taxon>Planctomycetia</taxon>
        <taxon>Planctomycetales</taxon>
        <taxon>Planctomycetaceae</taxon>
        <taxon>Rubinisphaera</taxon>
    </lineage>
</organism>
<dbReference type="RefSeq" id="WP_146503132.1">
    <property type="nucleotide sequence ID" value="NZ_SJPG01000001.1"/>
</dbReference>
<evidence type="ECO:0000259" key="1">
    <source>
        <dbReference type="Pfam" id="PF13439"/>
    </source>
</evidence>
<sequence length="386" mass="43328">MTKKRVLFSIGSLGGGGAERQVIQYLTHLDRSQFEPVLYLTKREGPFLSEVPDDVPIASFEERVALPRWNFPGAIYRLQVQDFRKFLVEQQIDLVCAVTIMNVLVAGEAIKAVNRPWLAVSMADLRNELKRELGKFSTIKHRKLCRAFRAADRVIAVSTGDREGLFACHNVDPEKTLIVPNSVDIERVETLASEPSPNWDPHQFHIVLAGRLTHQKGHRFLIEAMDQIVHQQGMKQVQLHLLGQGELESDLKNMVSERNLDDHIEFAGFIDNPFPYLKAADLFCLPSLYEGMPLILLEAMACGVPIVATDCPSGPRELLEGGRYGRLVTPECSGDLANAITEAIENSAWREEVSRSSKKHVAEKYESNVTIRQLENHLLKIAQSQG</sequence>
<dbReference type="AlphaFoldDB" id="A0A5C5XF95"/>
<dbReference type="Gene3D" id="3.40.50.2000">
    <property type="entry name" value="Glycogen Phosphorylase B"/>
    <property type="match status" value="2"/>
</dbReference>
<dbReference type="PANTHER" id="PTHR12526">
    <property type="entry name" value="GLYCOSYLTRANSFERASE"/>
    <property type="match status" value="1"/>
</dbReference>
<name>A0A5C5XF95_9PLAN</name>
<evidence type="ECO:0000313" key="2">
    <source>
        <dbReference type="EMBL" id="TWT61101.1"/>
    </source>
</evidence>
<dbReference type="EC" id="2.4.1.291" evidence="2"/>
<proteinExistence type="predicted"/>
<feature type="domain" description="Glycosyltransferase subfamily 4-like N-terminal" evidence="1">
    <location>
        <begin position="16"/>
        <end position="187"/>
    </location>
</feature>
<dbReference type="EMBL" id="SJPG01000001">
    <property type="protein sequence ID" value="TWT61101.1"/>
    <property type="molecule type" value="Genomic_DNA"/>
</dbReference>
<keyword evidence="2" id="KW-0808">Transferase</keyword>
<comment type="caution">
    <text evidence="2">The sequence shown here is derived from an EMBL/GenBank/DDBJ whole genome shotgun (WGS) entry which is preliminary data.</text>
</comment>
<dbReference type="SUPFAM" id="SSF53756">
    <property type="entry name" value="UDP-Glycosyltransferase/glycogen phosphorylase"/>
    <property type="match status" value="1"/>
</dbReference>
<dbReference type="GO" id="GO:0016757">
    <property type="term" value="F:glycosyltransferase activity"/>
    <property type="evidence" value="ECO:0007669"/>
    <property type="project" value="UniProtKB-KW"/>
</dbReference>
<accession>A0A5C5XF95</accession>
<dbReference type="OrthoDB" id="9765330at2"/>
<keyword evidence="3" id="KW-1185">Reference proteome</keyword>
<dbReference type="Pfam" id="PF13692">
    <property type="entry name" value="Glyco_trans_1_4"/>
    <property type="match status" value="1"/>
</dbReference>